<feature type="compositionally biased region" description="Low complexity" evidence="7">
    <location>
        <begin position="885"/>
        <end position="902"/>
    </location>
</feature>
<reference evidence="10 11" key="1">
    <citation type="submission" date="2016-10" db="EMBL/GenBank/DDBJ databases">
        <authorList>
            <person name="de Groot N.N."/>
        </authorList>
    </citation>
    <scope>NUCLEOTIDE SEQUENCE [LARGE SCALE GENOMIC DNA]</scope>
    <source>
        <strain evidence="10 11">S5-249</strain>
    </source>
</reference>
<keyword evidence="11" id="KW-1185">Reference proteome</keyword>
<keyword evidence="3" id="KW-0645">Protease</keyword>
<evidence type="ECO:0000256" key="3">
    <source>
        <dbReference type="ARBA" id="ARBA00022670"/>
    </source>
</evidence>
<dbReference type="PANTHER" id="PTHR11705:SF143">
    <property type="entry name" value="SLL0236 PROTEIN"/>
    <property type="match status" value="1"/>
</dbReference>
<dbReference type="SUPFAM" id="SSF53187">
    <property type="entry name" value="Zn-dependent exopeptidases"/>
    <property type="match status" value="1"/>
</dbReference>
<dbReference type="GO" id="GO:0005615">
    <property type="term" value="C:extracellular space"/>
    <property type="evidence" value="ECO:0007669"/>
    <property type="project" value="TreeGrafter"/>
</dbReference>
<evidence type="ECO:0000259" key="9">
    <source>
        <dbReference type="Pfam" id="PF00246"/>
    </source>
</evidence>
<evidence type="ECO:0000256" key="6">
    <source>
        <dbReference type="ARBA" id="ARBA00023049"/>
    </source>
</evidence>
<evidence type="ECO:0000313" key="11">
    <source>
        <dbReference type="Proteomes" id="UP000198824"/>
    </source>
</evidence>
<evidence type="ECO:0000256" key="4">
    <source>
        <dbReference type="ARBA" id="ARBA00022801"/>
    </source>
</evidence>
<protein>
    <submittedName>
        <fullName evidence="10">Zinc carboxypeptidase</fullName>
    </submittedName>
</protein>
<evidence type="ECO:0000256" key="7">
    <source>
        <dbReference type="SAM" id="MobiDB-lite"/>
    </source>
</evidence>
<dbReference type="Gene3D" id="3.40.630.10">
    <property type="entry name" value="Zn peptidases"/>
    <property type="match status" value="1"/>
</dbReference>
<keyword evidence="8" id="KW-0732">Signal</keyword>
<feature type="signal peptide" evidence="8">
    <location>
        <begin position="1"/>
        <end position="24"/>
    </location>
</feature>
<feature type="region of interest" description="Disordered" evidence="7">
    <location>
        <begin position="864"/>
        <end position="902"/>
    </location>
</feature>
<gene>
    <name evidence="10" type="ORF">SAMN05192580_3393</name>
</gene>
<organism evidence="10 11">
    <name type="scientific">Sphingomonas jatrophae</name>
    <dbReference type="NCBI Taxonomy" id="1166337"/>
    <lineage>
        <taxon>Bacteria</taxon>
        <taxon>Pseudomonadati</taxon>
        <taxon>Pseudomonadota</taxon>
        <taxon>Alphaproteobacteria</taxon>
        <taxon>Sphingomonadales</taxon>
        <taxon>Sphingomonadaceae</taxon>
        <taxon>Sphingomonas</taxon>
    </lineage>
</organism>
<dbReference type="AlphaFoldDB" id="A0A1I6M3L1"/>
<dbReference type="RefSeq" id="WP_207544632.1">
    <property type="nucleotide sequence ID" value="NZ_FOZG01000003.1"/>
</dbReference>
<evidence type="ECO:0000313" key="10">
    <source>
        <dbReference type="EMBL" id="SFS10271.1"/>
    </source>
</evidence>
<sequence>MGVRISVSAAALAATVLTALPVQAQQAPAAAPLTNVTMPSGTATLSQPQDAEYGRLIQQHLIDRRFQTELTDHMPASDTVPSPLKFFGRIPGTPSELTYAKDINRYYQELARTSKRVKYMTLGTTEEGREQVVIAIADEATLANLDQYKAQLAALADPRRTNAQQAAEIIKTAKPIYWVTSGIHSPETGGPEMLIELAYRMAVEETPFIKNIRDNMITFITPVIEVDGREKMVDTYYYGKKTGKPKPPLVYWGKYVAHDNNRDGLGQYLKLTQNITRGVLDWHPTVLHDLHESVAYLYTSTGTGPYNNSLDPIQSNEWWLLAETEVMEMTKRGVPGVWTYGFYDGWVPNYLFWIAHTHNSFGRFYEVQSYGPDIQKGLKMPPTTTSKEWFRPNPPLPSVDWAPRQNTNIQQSALLFALHKVASDRATYLENYWAKNRNAIEIGRTGPVNAYVIPARQHAPGNVADMVNMLRQQGVEIGTAAQGFTAGGVEVAAGDYVIRADQPYRTLLDMYLSVQNYPASNPRPYDDTGWTMQYMHNVELKTIKDQAVFNQALTPLTAEARAPGGISGSGPVVVFNHTGDNALMALRFRMKGTRMLAAETPFEAGGKRYAAGSFIIPAADRAAVSRAAEALGVQGEAMASLPQVATHALNVPRIGYIHSWLRTQDEGWWRAALDTYGIPYDYFADITLKKAGNLRGKYDVLIYPTVANTAKDQFVGVAMNGKDPIPYKKTAMTPNLGALDSADDIRGGVGGAGLDALRRFVEDGGTLIADGSTVEMLSDFGLTQGVSVTRPAELYNKGSIMRGLIADTTSPIVYGYEGKQLPIYFSQSPVLNISRGSGMGYFDPNGPGVRLAQNVTPNVTPVPISPWPDSTGPKGGANANAAVDPSPFGSAAPASRSSGAEPTQFPRVVMNFPAKSSDILLSGMLSGGEALTNKPLVVDVPSGRGHMVLFALRPFWRWQTQGSYMLGFNTILNWDHLDAGSGAARP</sequence>
<keyword evidence="5" id="KW-0862">Zinc</keyword>
<evidence type="ECO:0000256" key="5">
    <source>
        <dbReference type="ARBA" id="ARBA00022833"/>
    </source>
</evidence>
<comment type="similarity">
    <text evidence="2">Belongs to the peptidase M14 family.</text>
</comment>
<name>A0A1I6M3L1_9SPHN</name>
<evidence type="ECO:0000256" key="8">
    <source>
        <dbReference type="SAM" id="SignalP"/>
    </source>
</evidence>
<evidence type="ECO:0000256" key="1">
    <source>
        <dbReference type="ARBA" id="ARBA00001947"/>
    </source>
</evidence>
<comment type="cofactor">
    <cofactor evidence="1">
        <name>Zn(2+)</name>
        <dbReference type="ChEBI" id="CHEBI:29105"/>
    </cofactor>
</comment>
<keyword evidence="4" id="KW-0378">Hydrolase</keyword>
<dbReference type="STRING" id="1166337.SAMN05192580_3393"/>
<dbReference type="EMBL" id="FOZG01000003">
    <property type="protein sequence ID" value="SFS10271.1"/>
    <property type="molecule type" value="Genomic_DNA"/>
</dbReference>
<dbReference type="Pfam" id="PF00246">
    <property type="entry name" value="Peptidase_M14"/>
    <property type="match status" value="1"/>
</dbReference>
<feature type="domain" description="Peptidase M14" evidence="9">
    <location>
        <begin position="103"/>
        <end position="242"/>
    </location>
</feature>
<dbReference type="Proteomes" id="UP000198824">
    <property type="component" value="Unassembled WGS sequence"/>
</dbReference>
<dbReference type="GO" id="GO:0008270">
    <property type="term" value="F:zinc ion binding"/>
    <property type="evidence" value="ECO:0007669"/>
    <property type="project" value="InterPro"/>
</dbReference>
<keyword evidence="10" id="KW-0121">Carboxypeptidase</keyword>
<dbReference type="GO" id="GO:0004181">
    <property type="term" value="F:metallocarboxypeptidase activity"/>
    <property type="evidence" value="ECO:0007669"/>
    <property type="project" value="InterPro"/>
</dbReference>
<accession>A0A1I6M3L1</accession>
<proteinExistence type="inferred from homology"/>
<dbReference type="GO" id="GO:0006508">
    <property type="term" value="P:proteolysis"/>
    <property type="evidence" value="ECO:0007669"/>
    <property type="project" value="UniProtKB-KW"/>
</dbReference>
<keyword evidence="6" id="KW-0482">Metalloprotease</keyword>
<dbReference type="PANTHER" id="PTHR11705">
    <property type="entry name" value="PROTEASE FAMILY M14 CARBOXYPEPTIDASE A,B"/>
    <property type="match status" value="1"/>
</dbReference>
<dbReference type="InterPro" id="IPR000834">
    <property type="entry name" value="Peptidase_M14"/>
</dbReference>
<evidence type="ECO:0000256" key="2">
    <source>
        <dbReference type="ARBA" id="ARBA00005988"/>
    </source>
</evidence>
<feature type="chain" id="PRO_5011561769" evidence="8">
    <location>
        <begin position="25"/>
        <end position="986"/>
    </location>
</feature>